<dbReference type="EMBL" id="OU342829">
    <property type="protein sequence ID" value="CAG7581416.1"/>
    <property type="molecule type" value="Genomic_DNA"/>
</dbReference>
<gene>
    <name evidence="1" type="ORF">SLAVMIC_00831</name>
</gene>
<reference evidence="1" key="1">
    <citation type="submission" date="2021-06" db="EMBL/GenBank/DDBJ databases">
        <authorList>
            <person name="Gannon L."/>
            <person name="Redgwell R T."/>
            <person name="Michniewski S."/>
            <person name="Harrison D C."/>
            <person name="Millard A."/>
        </authorList>
    </citation>
    <scope>NUCLEOTIDE SEQUENCE</scope>
</reference>
<name>A0A8D9CFT6_9VIRU</name>
<protein>
    <submittedName>
        <fullName evidence="1">Uncharacterized protein</fullName>
    </submittedName>
</protein>
<proteinExistence type="predicted"/>
<accession>A0A8D9CFT6</accession>
<sequence length="262" mass="31064">MKLKKYIEFVNENKSNVSIKFLEEITPFSKERRPQTDDDISHEKDFVIKAVQKFDEIFGTDYYQKFGSDFHVLVGSDIYFSKEIVEALSDEAVKPNVYMKFDLLKNKDESVESLFDHLMRMTLTSHEGHEDDGSLVDFLCNKIPNRLPKEELYYKLFRKIGSEFDAEIIKEVMETKTHYDLGGDNKQMPKSIQKAFLSSLTQGMKRYHNKVQKGKFNLIDCKEYFKIVAENYLNSDQVNKLTIREDYINKRLKDWYEYLRMV</sequence>
<organism evidence="1">
    <name type="scientific">uncultured marine phage</name>
    <dbReference type="NCBI Taxonomy" id="707152"/>
    <lineage>
        <taxon>Viruses</taxon>
        <taxon>environmental samples</taxon>
    </lineage>
</organism>
<evidence type="ECO:0000313" key="1">
    <source>
        <dbReference type="EMBL" id="CAG7581416.1"/>
    </source>
</evidence>